<protein>
    <submittedName>
        <fullName evidence="1">Uncharacterized protein</fullName>
    </submittedName>
</protein>
<evidence type="ECO:0000313" key="1">
    <source>
        <dbReference type="EMBL" id="KAK5081631.1"/>
    </source>
</evidence>
<dbReference type="EMBL" id="JAVRRJ010000009">
    <property type="protein sequence ID" value="KAK5081631.1"/>
    <property type="molecule type" value="Genomic_DNA"/>
</dbReference>
<dbReference type="Pfam" id="PF05014">
    <property type="entry name" value="Nuc_deoxyrib_tr"/>
    <property type="match status" value="1"/>
</dbReference>
<reference evidence="1 2" key="1">
    <citation type="submission" date="2023-08" db="EMBL/GenBank/DDBJ databases">
        <title>Black Yeasts Isolated from many extreme environments.</title>
        <authorList>
            <person name="Coleine C."/>
            <person name="Stajich J.E."/>
            <person name="Selbmann L."/>
        </authorList>
    </citation>
    <scope>NUCLEOTIDE SEQUENCE [LARGE SCALE GENOMIC DNA]</scope>
    <source>
        <strain evidence="1 2">CCFEE 5910</strain>
    </source>
</reference>
<keyword evidence="2" id="KW-1185">Reference proteome</keyword>
<name>A0AAN7SU68_9EURO</name>
<accession>A0AAN7SU68</accession>
<dbReference type="Gene3D" id="3.40.50.450">
    <property type="match status" value="1"/>
</dbReference>
<evidence type="ECO:0000313" key="2">
    <source>
        <dbReference type="Proteomes" id="UP001309876"/>
    </source>
</evidence>
<dbReference type="Proteomes" id="UP001309876">
    <property type="component" value="Unassembled WGS sequence"/>
</dbReference>
<dbReference type="SUPFAM" id="SSF52309">
    <property type="entry name" value="N-(deoxy)ribosyltransferase-like"/>
    <property type="match status" value="1"/>
</dbReference>
<gene>
    <name evidence="1" type="ORF">LTR05_007764</name>
</gene>
<dbReference type="InterPro" id="IPR007710">
    <property type="entry name" value="Nucleoside_deoxyribTrfase"/>
</dbReference>
<organism evidence="1 2">
    <name type="scientific">Lithohypha guttulata</name>
    <dbReference type="NCBI Taxonomy" id="1690604"/>
    <lineage>
        <taxon>Eukaryota</taxon>
        <taxon>Fungi</taxon>
        <taxon>Dikarya</taxon>
        <taxon>Ascomycota</taxon>
        <taxon>Pezizomycotina</taxon>
        <taxon>Eurotiomycetes</taxon>
        <taxon>Chaetothyriomycetidae</taxon>
        <taxon>Chaetothyriales</taxon>
        <taxon>Trichomeriaceae</taxon>
        <taxon>Lithohypha</taxon>
    </lineage>
</organism>
<dbReference type="AlphaFoldDB" id="A0AAN7SU68"/>
<comment type="caution">
    <text evidence="1">The sequence shown here is derived from an EMBL/GenBank/DDBJ whole genome shotgun (WGS) entry which is preliminary data.</text>
</comment>
<sequence length="266" mass="29162">MAAPDQQQQSTLTPRSYTYYHAGPLFSLSDLHTNSLLANKIHTLSNHKFIPIVPQDLEQRDTSPHSIRDQDIRSLLGCDLALFTYDGAELDSGTVVEYMLAKFADIPTVVLRTDFRKAGDQGVGDAGTGTSSNGSSAGDPWNLMSSFWPRTRRVVVDAMLGYKTGLAKALEQRNMAEGQLENVTSLDVGGGQAALLAGQMLLEETARRIVEALEEVLAMPATMPEELRPHVYEWIGLMPGFKSGSIEADLHSMSQLLRKKEEKGLL</sequence>
<proteinExistence type="predicted"/>